<dbReference type="Pfam" id="PF00211">
    <property type="entry name" value="Guanylate_cyc"/>
    <property type="match status" value="1"/>
</dbReference>
<dbReference type="SMART" id="SM00044">
    <property type="entry name" value="CYCc"/>
    <property type="match status" value="1"/>
</dbReference>
<sequence>MVKSYRRIFQIGHGLMVSWAVFGAIALTSQHPWIVLIEGQAQSFLLRLRGPVPPPEEIVIVGIDEYSLTQGDLYQADPERYPFLEPLAIWPWQRQAYAQAIEQLMAAGAKAVALDVLLVDPSGYGPDDDAVLEETLTRWGDRVALAAAYDVSSSDFGLFTNLLQPVYSSQTQVGLINLEVDADGKHRAFPDRGIETLRQAHKFSDDLPSLAGATLAAANYPNPKRQSQQLFFYGSAGSFPVVSFVQLLDPNNWPLIADQFEGKIVLIGPMATSFQDRKRTPSDEAMPGVEIHAHALAALMEDRVVNAAIANPLAQGLLTAVAIGAIGLWLGYRFTQPVPRLVGFLGAIATWGALAYLLMVHGDRLMPVAIPVACLGMGGVTYIATGAVSNRLEEQRLRRTLERYVAPSVAQEILNQPEDFTSLTVGQKFQAAVLFSDIRGFSRISYQLGAVETVSLLNSYLDVMVDAILEHRGTIDKFIGDAVMAEFGAPKSLGPEQDALGAISAALAMRKALASLRIILKEKGLPPLYNGIGISYGELVVGNVGSVQRLEYTAIGDTVNVASRIEGLTKMVGTDLLITQPCYDLVKDHIITVDHGTHFLAGREQESVQVYGVVAFKGESDDLYQQVQKDLIQHLSQPKTITLTSREKPT</sequence>
<dbReference type="InterPro" id="IPR050697">
    <property type="entry name" value="Adenylyl/Guanylyl_Cyclase_3/4"/>
</dbReference>
<dbReference type="EMBL" id="JAMPKX010000006">
    <property type="protein sequence ID" value="MEP0948021.1"/>
    <property type="molecule type" value="Genomic_DNA"/>
</dbReference>
<protein>
    <submittedName>
        <fullName evidence="4">Adenylate/guanylate cyclase domain-containing protein</fullName>
    </submittedName>
</protein>
<feature type="transmembrane region" description="Helical" evidence="2">
    <location>
        <begin position="341"/>
        <end position="359"/>
    </location>
</feature>
<proteinExistence type="inferred from homology"/>
<evidence type="ECO:0000313" key="5">
    <source>
        <dbReference type="Proteomes" id="UP001482513"/>
    </source>
</evidence>
<evidence type="ECO:0000313" key="4">
    <source>
        <dbReference type="EMBL" id="MEP0948021.1"/>
    </source>
</evidence>
<organism evidence="4 5">
    <name type="scientific">Leptolyngbya subtilissima DQ-A4</name>
    <dbReference type="NCBI Taxonomy" id="2933933"/>
    <lineage>
        <taxon>Bacteria</taxon>
        <taxon>Bacillati</taxon>
        <taxon>Cyanobacteriota</taxon>
        <taxon>Cyanophyceae</taxon>
        <taxon>Leptolyngbyales</taxon>
        <taxon>Leptolyngbyaceae</taxon>
        <taxon>Leptolyngbya group</taxon>
        <taxon>Leptolyngbya</taxon>
    </lineage>
</organism>
<comment type="similarity">
    <text evidence="1">Belongs to the adenylyl cyclase class-3 family.</text>
</comment>
<dbReference type="InterPro" id="IPR007890">
    <property type="entry name" value="CHASE2"/>
</dbReference>
<keyword evidence="5" id="KW-1185">Reference proteome</keyword>
<feature type="domain" description="Guanylate cyclase" evidence="3">
    <location>
        <begin position="432"/>
        <end position="566"/>
    </location>
</feature>
<dbReference type="PROSITE" id="PS50125">
    <property type="entry name" value="GUANYLATE_CYCLASE_2"/>
    <property type="match status" value="1"/>
</dbReference>
<keyword evidence="2" id="KW-0812">Transmembrane</keyword>
<dbReference type="RefSeq" id="WP_190705232.1">
    <property type="nucleotide sequence ID" value="NZ_JAMPKX010000006.1"/>
</dbReference>
<dbReference type="Gene3D" id="3.30.70.1230">
    <property type="entry name" value="Nucleotide cyclase"/>
    <property type="match status" value="1"/>
</dbReference>
<evidence type="ECO:0000256" key="2">
    <source>
        <dbReference type="SAM" id="Phobius"/>
    </source>
</evidence>
<name>A0ABV0K5G2_9CYAN</name>
<dbReference type="InterPro" id="IPR001054">
    <property type="entry name" value="A/G_cyclase"/>
</dbReference>
<dbReference type="PANTHER" id="PTHR43081:SF1">
    <property type="entry name" value="ADENYLATE CYCLASE, TERMINAL-DIFFERENTIATION SPECIFIC"/>
    <property type="match status" value="1"/>
</dbReference>
<comment type="caution">
    <text evidence="4">The sequence shown here is derived from an EMBL/GenBank/DDBJ whole genome shotgun (WGS) entry which is preliminary data.</text>
</comment>
<dbReference type="SUPFAM" id="SSF55073">
    <property type="entry name" value="Nucleotide cyclase"/>
    <property type="match status" value="1"/>
</dbReference>
<dbReference type="PANTHER" id="PTHR43081">
    <property type="entry name" value="ADENYLATE CYCLASE, TERMINAL-DIFFERENTIATION SPECIFIC-RELATED"/>
    <property type="match status" value="1"/>
</dbReference>
<keyword evidence="2" id="KW-1133">Transmembrane helix</keyword>
<dbReference type="InterPro" id="IPR029787">
    <property type="entry name" value="Nucleotide_cyclase"/>
</dbReference>
<dbReference type="Pfam" id="PF05226">
    <property type="entry name" value="CHASE2"/>
    <property type="match status" value="1"/>
</dbReference>
<dbReference type="SMART" id="SM01080">
    <property type="entry name" value="CHASE2"/>
    <property type="match status" value="1"/>
</dbReference>
<feature type="transmembrane region" description="Helical" evidence="2">
    <location>
        <begin position="313"/>
        <end position="332"/>
    </location>
</feature>
<keyword evidence="2" id="KW-0472">Membrane</keyword>
<evidence type="ECO:0000259" key="3">
    <source>
        <dbReference type="PROSITE" id="PS50125"/>
    </source>
</evidence>
<accession>A0ABV0K5G2</accession>
<evidence type="ECO:0000256" key="1">
    <source>
        <dbReference type="ARBA" id="ARBA00005381"/>
    </source>
</evidence>
<dbReference type="CDD" id="cd07302">
    <property type="entry name" value="CHD"/>
    <property type="match status" value="1"/>
</dbReference>
<reference evidence="4 5" key="1">
    <citation type="submission" date="2022-04" db="EMBL/GenBank/DDBJ databases">
        <title>Positive selection, recombination, and allopatry shape intraspecific diversity of widespread and dominant cyanobacteria.</title>
        <authorList>
            <person name="Wei J."/>
            <person name="Shu W."/>
            <person name="Hu C."/>
        </authorList>
    </citation>
    <scope>NUCLEOTIDE SEQUENCE [LARGE SCALE GENOMIC DNA]</scope>
    <source>
        <strain evidence="4 5">DQ-A4</strain>
    </source>
</reference>
<feature type="transmembrane region" description="Helical" evidence="2">
    <location>
        <begin position="365"/>
        <end position="389"/>
    </location>
</feature>
<gene>
    <name evidence="4" type="ORF">NC992_14140</name>
</gene>
<dbReference type="Proteomes" id="UP001482513">
    <property type="component" value="Unassembled WGS sequence"/>
</dbReference>